<dbReference type="Pfam" id="PF03793">
    <property type="entry name" value="PASTA"/>
    <property type="match status" value="3"/>
</dbReference>
<proteinExistence type="predicted"/>
<dbReference type="EMBL" id="JAUHTR010000001">
    <property type="protein sequence ID" value="MDN4523469.1"/>
    <property type="molecule type" value="Genomic_DNA"/>
</dbReference>
<protein>
    <recommendedName>
        <fullName evidence="1">non-specific serine/threonine protein kinase</fullName>
        <ecNumber evidence="1">2.7.11.1</ecNumber>
    </recommendedName>
</protein>
<dbReference type="SUPFAM" id="SSF56112">
    <property type="entry name" value="Protein kinase-like (PK-like)"/>
    <property type="match status" value="1"/>
</dbReference>
<dbReference type="Proteomes" id="UP001172721">
    <property type="component" value="Unassembled WGS sequence"/>
</dbReference>
<evidence type="ECO:0000256" key="9">
    <source>
        <dbReference type="PROSITE-ProRule" id="PRU10141"/>
    </source>
</evidence>
<keyword evidence="2" id="KW-0723">Serine/threonine-protein kinase</keyword>
<dbReference type="InterPro" id="IPR017441">
    <property type="entry name" value="Protein_kinase_ATP_BS"/>
</dbReference>
<feature type="domain" description="PASTA" evidence="13">
    <location>
        <begin position="415"/>
        <end position="485"/>
    </location>
</feature>
<dbReference type="PROSITE" id="PS51178">
    <property type="entry name" value="PASTA"/>
    <property type="match status" value="3"/>
</dbReference>
<dbReference type="CDD" id="cd14014">
    <property type="entry name" value="STKc_PknB_like"/>
    <property type="match status" value="1"/>
</dbReference>
<dbReference type="Gene3D" id="2.60.40.2560">
    <property type="match status" value="1"/>
</dbReference>
<dbReference type="Gene3D" id="1.10.510.10">
    <property type="entry name" value="Transferase(Phosphotransferase) domain 1"/>
    <property type="match status" value="1"/>
</dbReference>
<evidence type="ECO:0000256" key="7">
    <source>
        <dbReference type="ARBA" id="ARBA00047899"/>
    </source>
</evidence>
<evidence type="ECO:0000313" key="14">
    <source>
        <dbReference type="EMBL" id="MDN4523469.1"/>
    </source>
</evidence>
<dbReference type="SMART" id="SM00740">
    <property type="entry name" value="PASTA"/>
    <property type="match status" value="3"/>
</dbReference>
<keyword evidence="6 9" id="KW-0067">ATP-binding</keyword>
<evidence type="ECO:0000256" key="11">
    <source>
        <dbReference type="SAM" id="Phobius"/>
    </source>
</evidence>
<feature type="compositionally biased region" description="Basic and acidic residues" evidence="10">
    <location>
        <begin position="554"/>
        <end position="590"/>
    </location>
</feature>
<dbReference type="EC" id="2.7.11.1" evidence="1"/>
<evidence type="ECO:0000256" key="2">
    <source>
        <dbReference type="ARBA" id="ARBA00022527"/>
    </source>
</evidence>
<evidence type="ECO:0000259" key="13">
    <source>
        <dbReference type="PROSITE" id="PS51178"/>
    </source>
</evidence>
<evidence type="ECO:0000313" key="15">
    <source>
        <dbReference type="Proteomes" id="UP001172721"/>
    </source>
</evidence>
<feature type="region of interest" description="Disordered" evidence="10">
    <location>
        <begin position="452"/>
        <end position="472"/>
    </location>
</feature>
<keyword evidence="5 14" id="KW-0418">Kinase</keyword>
<dbReference type="PROSITE" id="PS00107">
    <property type="entry name" value="PROTEIN_KINASE_ATP"/>
    <property type="match status" value="1"/>
</dbReference>
<name>A0ABT8HRS2_9BACL</name>
<evidence type="ECO:0000256" key="10">
    <source>
        <dbReference type="SAM" id="MobiDB-lite"/>
    </source>
</evidence>
<evidence type="ECO:0000256" key="5">
    <source>
        <dbReference type="ARBA" id="ARBA00022777"/>
    </source>
</evidence>
<dbReference type="InterPro" id="IPR011009">
    <property type="entry name" value="Kinase-like_dom_sf"/>
</dbReference>
<dbReference type="GO" id="GO:0016301">
    <property type="term" value="F:kinase activity"/>
    <property type="evidence" value="ECO:0007669"/>
    <property type="project" value="UniProtKB-KW"/>
</dbReference>
<dbReference type="PANTHER" id="PTHR43289:SF34">
    <property type="entry name" value="SERINE_THREONINE-PROTEIN KINASE YBDM-RELATED"/>
    <property type="match status" value="1"/>
</dbReference>
<feature type="binding site" evidence="9">
    <location>
        <position position="39"/>
    </location>
    <ligand>
        <name>ATP</name>
        <dbReference type="ChEBI" id="CHEBI:30616"/>
    </ligand>
</feature>
<dbReference type="InterPro" id="IPR008271">
    <property type="entry name" value="Ser/Thr_kinase_AS"/>
</dbReference>
<dbReference type="PANTHER" id="PTHR43289">
    <property type="entry name" value="MITOGEN-ACTIVATED PROTEIN KINASE KINASE KINASE 20-RELATED"/>
    <property type="match status" value="1"/>
</dbReference>
<evidence type="ECO:0000256" key="4">
    <source>
        <dbReference type="ARBA" id="ARBA00022741"/>
    </source>
</evidence>
<feature type="region of interest" description="Disordered" evidence="10">
    <location>
        <begin position="549"/>
        <end position="599"/>
    </location>
</feature>
<dbReference type="Gene3D" id="3.30.200.20">
    <property type="entry name" value="Phosphorylase Kinase, domain 1"/>
    <property type="match status" value="1"/>
</dbReference>
<dbReference type="NCBIfam" id="NF033483">
    <property type="entry name" value="PknB_PASTA_kin"/>
    <property type="match status" value="1"/>
</dbReference>
<dbReference type="InterPro" id="IPR005543">
    <property type="entry name" value="PASTA_dom"/>
</dbReference>
<evidence type="ECO:0000256" key="8">
    <source>
        <dbReference type="ARBA" id="ARBA00048679"/>
    </source>
</evidence>
<keyword evidence="11" id="KW-0472">Membrane</keyword>
<feature type="region of interest" description="Disordered" evidence="10">
    <location>
        <begin position="297"/>
        <end position="317"/>
    </location>
</feature>
<evidence type="ECO:0000256" key="3">
    <source>
        <dbReference type="ARBA" id="ARBA00022679"/>
    </source>
</evidence>
<comment type="catalytic activity">
    <reaction evidence="7">
        <text>L-threonyl-[protein] + ATP = O-phospho-L-threonyl-[protein] + ADP + H(+)</text>
        <dbReference type="Rhea" id="RHEA:46608"/>
        <dbReference type="Rhea" id="RHEA-COMP:11060"/>
        <dbReference type="Rhea" id="RHEA-COMP:11605"/>
        <dbReference type="ChEBI" id="CHEBI:15378"/>
        <dbReference type="ChEBI" id="CHEBI:30013"/>
        <dbReference type="ChEBI" id="CHEBI:30616"/>
        <dbReference type="ChEBI" id="CHEBI:61977"/>
        <dbReference type="ChEBI" id="CHEBI:456216"/>
        <dbReference type="EC" id="2.7.11.1"/>
    </reaction>
</comment>
<sequence>MIGKRISGRYKLLEIIGDGGMAIVYRAKDLILDRDVAVKILRSEFSDDDEFIKRFKREAEAATSLDHPHIVSIFDVGEENNVYFIVMEYVKGKTLKQYIRDKGRLSVEESIQIIRQIASGMVAAHQHGIIHRDIKPHNILIDENGVAKVTDFGIALAITSATITHTNSVLGSVHYFSPEQARGGVANAKSDIYSLGVVLFEMLTGRVPFTGESPVSVALKHLQEDVPEPRKINPEIPQSVENIILKALTKNPVYRYDSALEMMDDLDTALSPHRLNEDRWSDFDESADATRIMAPVSMTKEAETKKSEPEGPPIPKKKKKKWPVILLILILLLAVAGVAAFVMPGMFKVNDVSVPNVVHKDYADGYDRLVQLKLNVERKDLYDDEVEQGKIIKQDPEAQSMVKEGSTVTLYVSKGFKKISMEDLTGMKEEEARDLLNEKGYNTKNIETIPVESEETPEGEVVSQSPDKGEKVNPSEIQVILRVSTGPPDVRLENLANSSRDDVQNYISQEGLNVDFSEEYSDTVEEGKVISQSPSPYTTVKKGSTVNVVLSKGKKPEPKPPAEKPEEKPDDKPEVKPEKPKPEKPKRGEEPQDQEITFNNKITVEVSKEDENQEFLVRIVYSDAKEDNAVFVEEKISKTKEYMVPLTVSQDKDASYTVYLNGKEQAAKTFNYNDAKEGNFKGANNE</sequence>
<dbReference type="CDD" id="cd06577">
    <property type="entry name" value="PASTA_pknB"/>
    <property type="match status" value="3"/>
</dbReference>
<feature type="domain" description="PASTA" evidence="13">
    <location>
        <begin position="348"/>
        <end position="414"/>
    </location>
</feature>
<keyword evidence="11" id="KW-1133">Transmembrane helix</keyword>
<reference evidence="14" key="1">
    <citation type="submission" date="2023-07" db="EMBL/GenBank/DDBJ databases">
        <title>Fictibacillus sp. isolated from freshwater pond.</title>
        <authorList>
            <person name="Kirdat K."/>
            <person name="Bhat A."/>
            <person name="Mourya A."/>
            <person name="Yadav A."/>
        </authorList>
    </citation>
    <scope>NUCLEOTIDE SEQUENCE</scope>
    <source>
        <strain evidence="14">NE201</strain>
    </source>
</reference>
<dbReference type="RefSeq" id="WP_301164501.1">
    <property type="nucleotide sequence ID" value="NZ_JAUHTR010000001.1"/>
</dbReference>
<dbReference type="SMART" id="SM00220">
    <property type="entry name" value="S_TKc"/>
    <property type="match status" value="1"/>
</dbReference>
<feature type="domain" description="Protein kinase" evidence="12">
    <location>
        <begin position="10"/>
        <end position="270"/>
    </location>
</feature>
<keyword evidence="3" id="KW-0808">Transferase</keyword>
<comment type="catalytic activity">
    <reaction evidence="8">
        <text>L-seryl-[protein] + ATP = O-phospho-L-seryl-[protein] + ADP + H(+)</text>
        <dbReference type="Rhea" id="RHEA:17989"/>
        <dbReference type="Rhea" id="RHEA-COMP:9863"/>
        <dbReference type="Rhea" id="RHEA-COMP:11604"/>
        <dbReference type="ChEBI" id="CHEBI:15378"/>
        <dbReference type="ChEBI" id="CHEBI:29999"/>
        <dbReference type="ChEBI" id="CHEBI:30616"/>
        <dbReference type="ChEBI" id="CHEBI:83421"/>
        <dbReference type="ChEBI" id="CHEBI:456216"/>
        <dbReference type="EC" id="2.7.11.1"/>
    </reaction>
</comment>
<feature type="compositionally biased region" description="Basic and acidic residues" evidence="10">
    <location>
        <begin position="300"/>
        <end position="309"/>
    </location>
</feature>
<feature type="transmembrane region" description="Helical" evidence="11">
    <location>
        <begin position="324"/>
        <end position="347"/>
    </location>
</feature>
<dbReference type="InterPro" id="IPR000719">
    <property type="entry name" value="Prot_kinase_dom"/>
</dbReference>
<keyword evidence="11" id="KW-0812">Transmembrane</keyword>
<dbReference type="PROSITE" id="PS00108">
    <property type="entry name" value="PROTEIN_KINASE_ST"/>
    <property type="match status" value="1"/>
</dbReference>
<organism evidence="14 15">
    <name type="scientific">Fictibacillus fluitans</name>
    <dbReference type="NCBI Taxonomy" id="3058422"/>
    <lineage>
        <taxon>Bacteria</taxon>
        <taxon>Bacillati</taxon>
        <taxon>Bacillota</taxon>
        <taxon>Bacilli</taxon>
        <taxon>Bacillales</taxon>
        <taxon>Fictibacillaceae</taxon>
        <taxon>Fictibacillus</taxon>
    </lineage>
</organism>
<keyword evidence="4 9" id="KW-0547">Nucleotide-binding</keyword>
<evidence type="ECO:0000256" key="6">
    <source>
        <dbReference type="ARBA" id="ARBA00022840"/>
    </source>
</evidence>
<dbReference type="Gene3D" id="3.30.10.20">
    <property type="match status" value="3"/>
</dbReference>
<accession>A0ABT8HRS2</accession>
<gene>
    <name evidence="14" type="primary">pknB</name>
    <name evidence="14" type="ORF">QYB97_03245</name>
</gene>
<comment type="caution">
    <text evidence="14">The sequence shown here is derived from an EMBL/GenBank/DDBJ whole genome shotgun (WGS) entry which is preliminary data.</text>
</comment>
<feature type="domain" description="PASTA" evidence="13">
    <location>
        <begin position="486"/>
        <end position="552"/>
    </location>
</feature>
<dbReference type="PROSITE" id="PS50011">
    <property type="entry name" value="PROTEIN_KINASE_DOM"/>
    <property type="match status" value="1"/>
</dbReference>
<evidence type="ECO:0000259" key="12">
    <source>
        <dbReference type="PROSITE" id="PS50011"/>
    </source>
</evidence>
<dbReference type="Pfam" id="PF00069">
    <property type="entry name" value="Pkinase"/>
    <property type="match status" value="1"/>
</dbReference>
<keyword evidence="15" id="KW-1185">Reference proteome</keyword>
<evidence type="ECO:0000256" key="1">
    <source>
        <dbReference type="ARBA" id="ARBA00012513"/>
    </source>
</evidence>